<feature type="transmembrane region" description="Helical" evidence="1">
    <location>
        <begin position="281"/>
        <end position="302"/>
    </location>
</feature>
<dbReference type="eggNOG" id="ENOG502TJKZ">
    <property type="taxonomic scope" value="Eukaryota"/>
</dbReference>
<feature type="transmembrane region" description="Helical" evidence="1">
    <location>
        <begin position="72"/>
        <end position="93"/>
    </location>
</feature>
<name>E3MWP3_CAERE</name>
<dbReference type="PANTHER" id="PTHR31720">
    <property type="entry name" value="SERPENTINE RECEPTOR, CLASS Z-RELATED"/>
    <property type="match status" value="1"/>
</dbReference>
<evidence type="ECO:0000313" key="3">
    <source>
        <dbReference type="Proteomes" id="UP000008281"/>
    </source>
</evidence>
<dbReference type="InParanoid" id="E3MWP3"/>
<feature type="transmembrane region" description="Helical" evidence="1">
    <location>
        <begin position="21"/>
        <end position="52"/>
    </location>
</feature>
<keyword evidence="1" id="KW-0472">Membrane</keyword>
<evidence type="ECO:0000256" key="1">
    <source>
        <dbReference type="SAM" id="Phobius"/>
    </source>
</evidence>
<keyword evidence="3" id="KW-1185">Reference proteome</keyword>
<dbReference type="OrthoDB" id="5876498at2759"/>
<dbReference type="Proteomes" id="UP000008281">
    <property type="component" value="Unassembled WGS sequence"/>
</dbReference>
<keyword evidence="1" id="KW-0812">Transmembrane</keyword>
<accession>E3MWP3</accession>
<evidence type="ECO:0008006" key="4">
    <source>
        <dbReference type="Google" id="ProtNLM"/>
    </source>
</evidence>
<keyword evidence="1" id="KW-1133">Transmembrane helix</keyword>
<sequence length="348" mass="40887">MNSFVLRNYYMNYSFFQSDGFSVYGVAAVFIALSTVSMVTLLILVFPCYVLVNRANIERDKQLSVYPILKHFYQSICTFYCIIGTGVIYIVYFAILNRKSEEIRFYHGLVTIPMMLIWLFMAIFVETHNFIIALLSLQRFLLVFSRNIEKYIKPSEQESNKYLIGIYALFYMGHFVYFGWCAYQHKHDGVTDLTVEIYLVRELVKRKNDSNNQIFYFVLNLILLLSGLLYIPIVLKIRKLASLSSTIQNRHQRYILYQTCSIVAFKLSHSSIVWYVEFGALPVYCYIFMLLFFDLISTPVLIQTSYLLCSKENFDILQKKLKIEKLKSFSFTARTSRVEPIELQNRTV</sequence>
<evidence type="ECO:0000313" key="2">
    <source>
        <dbReference type="EMBL" id="EFP10722.1"/>
    </source>
</evidence>
<feature type="transmembrane region" description="Helical" evidence="1">
    <location>
        <begin position="214"/>
        <end position="235"/>
    </location>
</feature>
<dbReference type="PANTHER" id="PTHR31720:SF12">
    <property type="entry name" value="SERPENTINE RECEPTOR, CLASS T-RELATED"/>
    <property type="match status" value="1"/>
</dbReference>
<dbReference type="EMBL" id="DS268488">
    <property type="protein sequence ID" value="EFP10722.1"/>
    <property type="molecule type" value="Genomic_DNA"/>
</dbReference>
<dbReference type="InterPro" id="IPR018817">
    <property type="entry name" value="7TM_GPCR_serpentine_rcpt_Srz"/>
</dbReference>
<reference evidence="2" key="1">
    <citation type="submission" date="2007-07" db="EMBL/GenBank/DDBJ databases">
        <title>PCAP assembly of the Caenorhabditis remanei genome.</title>
        <authorList>
            <consortium name="The Caenorhabditis remanei Sequencing Consortium"/>
            <person name="Wilson R.K."/>
        </authorList>
    </citation>
    <scope>NUCLEOTIDE SEQUENCE [LARGE SCALE GENOMIC DNA]</scope>
    <source>
        <strain evidence="2">PB4641</strain>
    </source>
</reference>
<feature type="transmembrane region" description="Helical" evidence="1">
    <location>
        <begin position="255"/>
        <end position="275"/>
    </location>
</feature>
<protein>
    <recommendedName>
        <fullName evidence="4">Serpentine Receptor, class Z</fullName>
    </recommendedName>
</protein>
<dbReference type="AlphaFoldDB" id="E3MWP3"/>
<gene>
    <name evidence="2" type="ORF">CRE_02517</name>
</gene>
<feature type="transmembrane region" description="Helical" evidence="1">
    <location>
        <begin position="160"/>
        <end position="180"/>
    </location>
</feature>
<organism evidence="3">
    <name type="scientific">Caenorhabditis remanei</name>
    <name type="common">Caenorhabditis vulgaris</name>
    <dbReference type="NCBI Taxonomy" id="31234"/>
    <lineage>
        <taxon>Eukaryota</taxon>
        <taxon>Metazoa</taxon>
        <taxon>Ecdysozoa</taxon>
        <taxon>Nematoda</taxon>
        <taxon>Chromadorea</taxon>
        <taxon>Rhabditida</taxon>
        <taxon>Rhabditina</taxon>
        <taxon>Rhabditomorpha</taxon>
        <taxon>Rhabditoidea</taxon>
        <taxon>Rhabditidae</taxon>
        <taxon>Peloderinae</taxon>
        <taxon>Caenorhabditis</taxon>
    </lineage>
</organism>
<dbReference type="HOGENOM" id="CLU_056063_2_1_1"/>
<proteinExistence type="predicted"/>
<dbReference type="Pfam" id="PF10325">
    <property type="entry name" value="7TM_GPCR_Srz"/>
    <property type="match status" value="1"/>
</dbReference>